<accession>A0ABS2PML0</accession>
<comment type="caution">
    <text evidence="2">The sequence shown here is derived from an EMBL/GenBank/DDBJ whole genome shotgun (WGS) entry which is preliminary data.</text>
</comment>
<organism evidence="2 3">
    <name type="scientific">Streptococcus saliviloxodontae</name>
    <dbReference type="NCBI Taxonomy" id="1349416"/>
    <lineage>
        <taxon>Bacteria</taxon>
        <taxon>Bacillati</taxon>
        <taxon>Bacillota</taxon>
        <taxon>Bacilli</taxon>
        <taxon>Lactobacillales</taxon>
        <taxon>Streptococcaceae</taxon>
        <taxon>Streptococcus</taxon>
    </lineage>
</organism>
<name>A0ABS2PML0_9STRE</name>
<dbReference type="InterPro" id="IPR000073">
    <property type="entry name" value="AB_hydrolase_1"/>
</dbReference>
<dbReference type="SUPFAM" id="SSF53474">
    <property type="entry name" value="alpha/beta-Hydrolases"/>
    <property type="match status" value="1"/>
</dbReference>
<dbReference type="Proteomes" id="UP000809081">
    <property type="component" value="Unassembled WGS sequence"/>
</dbReference>
<protein>
    <submittedName>
        <fullName evidence="2">Pimeloyl-ACP methyl ester carboxylesterase</fullName>
    </submittedName>
</protein>
<keyword evidence="3" id="KW-1185">Reference proteome</keyword>
<dbReference type="RefSeq" id="WP_205017536.1">
    <property type="nucleotide sequence ID" value="NZ_JAFBEI010000031.1"/>
</dbReference>
<evidence type="ECO:0000313" key="3">
    <source>
        <dbReference type="Proteomes" id="UP000809081"/>
    </source>
</evidence>
<dbReference type="Pfam" id="PF00561">
    <property type="entry name" value="Abhydrolase_1"/>
    <property type="match status" value="1"/>
</dbReference>
<proteinExistence type="predicted"/>
<dbReference type="InterPro" id="IPR050471">
    <property type="entry name" value="AB_hydrolase"/>
</dbReference>
<evidence type="ECO:0000313" key="2">
    <source>
        <dbReference type="EMBL" id="MBM7636667.1"/>
    </source>
</evidence>
<dbReference type="PANTHER" id="PTHR43433">
    <property type="entry name" value="HYDROLASE, ALPHA/BETA FOLD FAMILY PROTEIN"/>
    <property type="match status" value="1"/>
</dbReference>
<dbReference type="EMBL" id="JAFBEI010000031">
    <property type="protein sequence ID" value="MBM7636667.1"/>
    <property type="molecule type" value="Genomic_DNA"/>
</dbReference>
<dbReference type="PANTHER" id="PTHR43433:SF5">
    <property type="entry name" value="AB HYDROLASE-1 DOMAIN-CONTAINING PROTEIN"/>
    <property type="match status" value="1"/>
</dbReference>
<dbReference type="Gene3D" id="3.40.50.1820">
    <property type="entry name" value="alpha/beta hydrolase"/>
    <property type="match status" value="1"/>
</dbReference>
<reference evidence="2 3" key="1">
    <citation type="submission" date="2021-01" db="EMBL/GenBank/DDBJ databases">
        <title>Genomic Encyclopedia of Type Strains, Phase IV (KMG-IV): sequencing the most valuable type-strain genomes for metagenomic binning, comparative biology and taxonomic classification.</title>
        <authorList>
            <person name="Goeker M."/>
        </authorList>
    </citation>
    <scope>NUCLEOTIDE SEQUENCE [LARGE SCALE GENOMIC DNA]</scope>
    <source>
        <strain evidence="2 3">DSM 27513</strain>
    </source>
</reference>
<dbReference type="InterPro" id="IPR029058">
    <property type="entry name" value="AB_hydrolase_fold"/>
</dbReference>
<gene>
    <name evidence="2" type="ORF">JOC31_001491</name>
</gene>
<feature type="domain" description="AB hydrolase-1" evidence="1">
    <location>
        <begin position="31"/>
        <end position="262"/>
    </location>
</feature>
<sequence length="278" mass="30961">MKDYLQVESQFVTGKEATYAYRQIGREGGRLLLLLPHLAATMDNWDARLMNALAKDYQLLVFDNQGVGVSSGKVQASIEGMAVGVLDFVTAMKLERFDLMGMSMGGFVAQEFLALAPEKVDKLILAGTGPRGGQGIEQIRKVTFSDMFRAGLERTDPKRFLFFNHDEKGKRFADNFLNSLNRRSKDNQDKAIKLSSFLKQLGAIKRWGQAPAADLSLIKQATLVINGDNDRMVPTRNSYDLAKGLSNSQLSIHPEAGHGIIFQYPETIATEIRHFLEN</sequence>
<evidence type="ECO:0000259" key="1">
    <source>
        <dbReference type="Pfam" id="PF00561"/>
    </source>
</evidence>
<dbReference type="PRINTS" id="PR00111">
    <property type="entry name" value="ABHYDROLASE"/>
</dbReference>